<gene>
    <name evidence="1" type="ordered locus">YPK_0913</name>
</gene>
<organism evidence="1">
    <name type="scientific">Yersinia pseudotuberculosis serotype O:3 (strain YPIII)</name>
    <dbReference type="NCBI Taxonomy" id="502800"/>
    <lineage>
        <taxon>Bacteria</taxon>
        <taxon>Pseudomonadati</taxon>
        <taxon>Pseudomonadota</taxon>
        <taxon>Gammaproteobacteria</taxon>
        <taxon>Enterobacterales</taxon>
        <taxon>Yersiniaceae</taxon>
        <taxon>Yersinia</taxon>
    </lineage>
</organism>
<evidence type="ECO:0000313" key="1">
    <source>
        <dbReference type="EMBL" id="ACA67214.1"/>
    </source>
</evidence>
<accession>A0A0H3B088</accession>
<protein>
    <submittedName>
        <fullName evidence="1">Conserved hypothetical phage-related protein</fullName>
    </submittedName>
</protein>
<dbReference type="AlphaFoldDB" id="A0A0H3B088"/>
<dbReference type="PATRIC" id="fig|502800.11.peg.1539"/>
<dbReference type="RefSeq" id="WP_012303696.1">
    <property type="nucleotide sequence ID" value="NZ_CP009792.1"/>
</dbReference>
<dbReference type="KEGG" id="ypy:YPK_0913"/>
<reference evidence="1" key="1">
    <citation type="submission" date="2008-02" db="EMBL/GenBank/DDBJ databases">
        <title>Complete sequence of Yersinia pseudotuberculosis YPIII.</title>
        <authorList>
            <consortium name="US DOE Joint Genome Institute"/>
            <person name="Challacombe J.F."/>
            <person name="Bruce D."/>
            <person name="Detter J.C."/>
            <person name="Green L."/>
            <person name="Land M."/>
            <person name="Munk C."/>
            <person name="Lindler L.E."/>
            <person name="Nikolich M.P."/>
            <person name="Brettin T."/>
        </authorList>
    </citation>
    <scope>NUCLEOTIDE SEQUENCE</scope>
    <source>
        <strain evidence="1">YPIII</strain>
    </source>
</reference>
<sequence length="211" mass="24235">MPDFISRLTSLRLPSWMDKGEANKLLQVCRQHWQWVNGWLNWPLNQFDAATCAVPLLNVLAYQRDINRFNGEPLSLFRKRVQYAFINAADAGSVAGFSAIFKRLDIGVITQLERQPGHDWDVILIRVNDNQIAENNTLMMALIRQYGRTCRRYIFQVLNARTVTMHCGEFSNEYRNHHAKLMIAPGTIKGAVAVIPTQLQHSHEIYAAKLK</sequence>
<dbReference type="EMBL" id="CP000950">
    <property type="protein sequence ID" value="ACA67214.1"/>
    <property type="molecule type" value="Genomic_DNA"/>
</dbReference>
<name>A0A0H3B088_YERPY</name>
<proteinExistence type="predicted"/>